<dbReference type="PANTHER" id="PTHR46044">
    <property type="entry name" value="NITRILASE"/>
    <property type="match status" value="1"/>
</dbReference>
<dbReference type="PANTHER" id="PTHR46044:SF1">
    <property type="entry name" value="CN HYDROLASE DOMAIN-CONTAINING PROTEIN"/>
    <property type="match status" value="1"/>
</dbReference>
<gene>
    <name evidence="3" type="ORF">SAMN05216337_102216</name>
</gene>
<dbReference type="AlphaFoldDB" id="A0A1G7B5G9"/>
<organism evidence="3 4">
    <name type="scientific">Bradyrhizobium brasilense</name>
    <dbReference type="NCBI Taxonomy" id="1419277"/>
    <lineage>
        <taxon>Bacteria</taxon>
        <taxon>Pseudomonadati</taxon>
        <taxon>Pseudomonadota</taxon>
        <taxon>Alphaproteobacteria</taxon>
        <taxon>Hyphomicrobiales</taxon>
        <taxon>Nitrobacteraceae</taxon>
        <taxon>Bradyrhizobium</taxon>
    </lineage>
</organism>
<protein>
    <submittedName>
        <fullName evidence="3">Nitrilase/aliphatic nitrilase</fullName>
    </submittedName>
</protein>
<dbReference type="CDD" id="cd07564">
    <property type="entry name" value="nitrilases_CHs"/>
    <property type="match status" value="1"/>
</dbReference>
<dbReference type="InterPro" id="IPR003010">
    <property type="entry name" value="C-N_Hydrolase"/>
</dbReference>
<dbReference type="SUPFAM" id="SSF56317">
    <property type="entry name" value="Carbon-nitrogen hydrolase"/>
    <property type="match status" value="1"/>
</dbReference>
<feature type="domain" description="CN hydrolase" evidence="2">
    <location>
        <begin position="7"/>
        <end position="278"/>
    </location>
</feature>
<reference evidence="3 4" key="1">
    <citation type="submission" date="2016-10" db="EMBL/GenBank/DDBJ databases">
        <authorList>
            <person name="de Groot N.N."/>
        </authorList>
    </citation>
    <scope>NUCLEOTIDE SEQUENCE [LARGE SCALE GENOMIC DNA]</scope>
    <source>
        <strain evidence="3 4">R5</strain>
    </source>
</reference>
<name>A0A1G7B5G9_9BRAD</name>
<accession>A0A1G7B5G9</accession>
<dbReference type="InterPro" id="IPR044149">
    <property type="entry name" value="Nitrilases_CHs"/>
</dbReference>
<dbReference type="Proteomes" id="UP000199245">
    <property type="component" value="Unassembled WGS sequence"/>
</dbReference>
<sequence>MTSDTHFRLAAIQAAAVPFDRDASLEKACRLIGEAGAMGATIAAFGETWLPGYPFFCHAPTGPSTFRAMAEYLDNAVEIPSPATDRLCAAAEAAGIDVVIGVAERDAVTKGTVYCTLLFIGREGRLLGRHRKLKPTFNERSVWADGDAAGMRVHERPYGRISGLNCWEHNTMLPGYALAAQGTQIHVAAWPGREPAVAPPSPTPLWPRQLLLSRAFASQAGCYVIAVGGMRSHEITPERYRELSTIEYSGDSVIIDPRGEVIAGPAQGETILIADGSREAVLAAKALCDIGGHYSRPDLLRLIVDRNPQERVIDCGFAGRVTPEMWE</sequence>
<proteinExistence type="inferred from homology"/>
<comment type="similarity">
    <text evidence="1">Belongs to the carbon-nitrogen hydrolase superfamily. Nitrilase family.</text>
</comment>
<dbReference type="EMBL" id="FMZW01000022">
    <property type="protein sequence ID" value="SDE22364.1"/>
    <property type="molecule type" value="Genomic_DNA"/>
</dbReference>
<dbReference type="InterPro" id="IPR036526">
    <property type="entry name" value="C-N_Hydrolase_sf"/>
</dbReference>
<evidence type="ECO:0000313" key="4">
    <source>
        <dbReference type="Proteomes" id="UP000199245"/>
    </source>
</evidence>
<evidence type="ECO:0000259" key="2">
    <source>
        <dbReference type="PROSITE" id="PS50263"/>
    </source>
</evidence>
<dbReference type="GO" id="GO:0003824">
    <property type="term" value="F:catalytic activity"/>
    <property type="evidence" value="ECO:0007669"/>
    <property type="project" value="InterPro"/>
</dbReference>
<dbReference type="RefSeq" id="WP_092085076.1">
    <property type="nucleotide sequence ID" value="NZ_FMZW01000022.1"/>
</dbReference>
<dbReference type="PROSITE" id="PS50263">
    <property type="entry name" value="CN_HYDROLASE"/>
    <property type="match status" value="1"/>
</dbReference>
<dbReference type="Gene3D" id="3.60.110.10">
    <property type="entry name" value="Carbon-nitrogen hydrolase"/>
    <property type="match status" value="1"/>
</dbReference>
<evidence type="ECO:0000313" key="3">
    <source>
        <dbReference type="EMBL" id="SDE22364.1"/>
    </source>
</evidence>
<dbReference type="Pfam" id="PF00795">
    <property type="entry name" value="CN_hydrolase"/>
    <property type="match status" value="1"/>
</dbReference>
<evidence type="ECO:0000256" key="1">
    <source>
        <dbReference type="ARBA" id="ARBA00008129"/>
    </source>
</evidence>